<dbReference type="SUPFAM" id="SSF58104">
    <property type="entry name" value="Methyl-accepting chemotaxis protein (MCP) signaling domain"/>
    <property type="match status" value="1"/>
</dbReference>
<evidence type="ECO:0000259" key="6">
    <source>
        <dbReference type="PROSITE" id="PS50111"/>
    </source>
</evidence>
<reference evidence="8" key="1">
    <citation type="submission" date="2022-03" db="EMBL/GenBank/DDBJ databases">
        <title>Identification of a novel bacterium isolated from mangrove sediments.</title>
        <authorList>
            <person name="Pan X."/>
        </authorList>
    </citation>
    <scope>NUCLEOTIDE SEQUENCE</scope>
    <source>
        <strain evidence="8">B1949</strain>
    </source>
</reference>
<dbReference type="Pfam" id="PF00015">
    <property type="entry name" value="MCPsignal"/>
    <property type="match status" value="1"/>
</dbReference>
<comment type="caution">
    <text evidence="8">The sequence shown here is derived from an EMBL/GenBank/DDBJ whole genome shotgun (WGS) entry which is preliminary data.</text>
</comment>
<evidence type="ECO:0000256" key="5">
    <source>
        <dbReference type="SAM" id="Phobius"/>
    </source>
</evidence>
<keyword evidence="1" id="KW-0145">Chemotaxis</keyword>
<dbReference type="PROSITE" id="PS50885">
    <property type="entry name" value="HAMP"/>
    <property type="match status" value="1"/>
</dbReference>
<dbReference type="InterPro" id="IPR051310">
    <property type="entry name" value="MCP_chemotaxis"/>
</dbReference>
<evidence type="ECO:0000259" key="7">
    <source>
        <dbReference type="PROSITE" id="PS50885"/>
    </source>
</evidence>
<dbReference type="RefSeq" id="WP_244023062.1">
    <property type="nucleotide sequence ID" value="NZ_JALHLF010000093.1"/>
</dbReference>
<keyword evidence="5" id="KW-0472">Membrane</keyword>
<keyword evidence="3" id="KW-0807">Transducer</keyword>
<evidence type="ECO:0000256" key="1">
    <source>
        <dbReference type="ARBA" id="ARBA00022500"/>
    </source>
</evidence>
<dbReference type="SMART" id="SM00304">
    <property type="entry name" value="HAMP"/>
    <property type="match status" value="2"/>
</dbReference>
<keyword evidence="5" id="KW-0812">Transmembrane</keyword>
<dbReference type="SMART" id="SM00283">
    <property type="entry name" value="MA"/>
    <property type="match status" value="1"/>
</dbReference>
<proteinExistence type="inferred from homology"/>
<dbReference type="InterPro" id="IPR003660">
    <property type="entry name" value="HAMP_dom"/>
</dbReference>
<dbReference type="PANTHER" id="PTHR43531">
    <property type="entry name" value="PROTEIN ICFG"/>
    <property type="match status" value="1"/>
</dbReference>
<dbReference type="PROSITE" id="PS50111">
    <property type="entry name" value="CHEMOTAXIS_TRANSDUC_2"/>
    <property type="match status" value="1"/>
</dbReference>
<feature type="domain" description="HAMP" evidence="7">
    <location>
        <begin position="213"/>
        <end position="266"/>
    </location>
</feature>
<dbReference type="Gene3D" id="1.10.287.950">
    <property type="entry name" value="Methyl-accepting chemotaxis protein"/>
    <property type="match status" value="1"/>
</dbReference>
<dbReference type="EMBL" id="JALHLF010000093">
    <property type="protein sequence ID" value="MCJ2184330.1"/>
    <property type="molecule type" value="Genomic_DNA"/>
</dbReference>
<dbReference type="PANTHER" id="PTHR43531:SF11">
    <property type="entry name" value="METHYL-ACCEPTING CHEMOTAXIS PROTEIN 3"/>
    <property type="match status" value="1"/>
</dbReference>
<protein>
    <submittedName>
        <fullName evidence="8">Methyl-accepting chemotaxis protein</fullName>
    </submittedName>
</protein>
<accession>A0ABT0BGY3</accession>
<dbReference type="Proteomes" id="UP001162881">
    <property type="component" value="Unassembled WGS sequence"/>
</dbReference>
<feature type="domain" description="Methyl-accepting transducer" evidence="6">
    <location>
        <begin position="331"/>
        <end position="560"/>
    </location>
</feature>
<sequence>MILLGNLKIRTVTMAASLLIAVLALASGAMALRFIDKLGESLDYSSSNTVPSLAVMGDIAQNQALARIRMTQHILAETQADTRRIDDELSGAIAATDKAFDTYRNLVSDDKEAVLFQALEKTWTDWKTGLEQVRPLSLALHNVEATTLYNRTLKPLGNQLDKQVDEEFAYNVKIGKDAGQAGSATVSSAFAWIVAFLVLIGISCAAVLVLMMNRVTGPLAGLTRAMEDMGAGNLERAIPGRDGRDEIGEIARALDSIKVAVAARASAQAEEQAAAQRVVVNELATGLGSLKAGRLDCAINTRFPQDYERLRVDFNEAIVQLGDVLGQVASASEHVNNGAGEIASAADDLAQRTTSQAAALEESAAAVRELRESVSDTAQVANEARRSALETEREAEEGSEIMVRASNAMEAISKSSQRMAEIVTLIDGIAFQTNLLALNAGVEAARAGEAGKGFAVVATEVRALAERSAEAAREISGIIQTSGGEVNNGVEMLGRTREALGKIVERTASMAQMIGRIADSATDQANAIGQVDQVVGQMDTSTQQNAALVEESTAASRSLAQEAQRMGQLVGRFDLGAMGGSSHGAPSNHASHASQGGGYSASIERLPVRAAPRPAARAAAASGSLAVSDDWAEF</sequence>
<gene>
    <name evidence="8" type="ORF">MTR62_16765</name>
</gene>
<evidence type="ECO:0000313" key="9">
    <source>
        <dbReference type="Proteomes" id="UP001162881"/>
    </source>
</evidence>
<dbReference type="CDD" id="cd11386">
    <property type="entry name" value="MCP_signal"/>
    <property type="match status" value="1"/>
</dbReference>
<dbReference type="Pfam" id="PF12729">
    <property type="entry name" value="4HB_MCP_1"/>
    <property type="match status" value="1"/>
</dbReference>
<keyword evidence="9" id="KW-1185">Reference proteome</keyword>
<dbReference type="InterPro" id="IPR004089">
    <property type="entry name" value="MCPsignal_dom"/>
</dbReference>
<organism evidence="8 9">
    <name type="scientific">Novosphingobium organovorum</name>
    <dbReference type="NCBI Taxonomy" id="2930092"/>
    <lineage>
        <taxon>Bacteria</taxon>
        <taxon>Pseudomonadati</taxon>
        <taxon>Pseudomonadota</taxon>
        <taxon>Alphaproteobacteria</taxon>
        <taxon>Sphingomonadales</taxon>
        <taxon>Sphingomonadaceae</taxon>
        <taxon>Novosphingobium</taxon>
    </lineage>
</organism>
<comment type="similarity">
    <text evidence="2">Belongs to the methyl-accepting chemotaxis (MCP) protein family.</text>
</comment>
<feature type="transmembrane region" description="Helical" evidence="5">
    <location>
        <begin position="189"/>
        <end position="210"/>
    </location>
</feature>
<dbReference type="InterPro" id="IPR024478">
    <property type="entry name" value="HlyB_4HB_MCP"/>
</dbReference>
<dbReference type="Pfam" id="PF00672">
    <property type="entry name" value="HAMP"/>
    <property type="match status" value="1"/>
</dbReference>
<dbReference type="Gene3D" id="6.10.340.10">
    <property type="match status" value="1"/>
</dbReference>
<keyword evidence="5" id="KW-1133">Transmembrane helix</keyword>
<evidence type="ECO:0000313" key="8">
    <source>
        <dbReference type="EMBL" id="MCJ2184330.1"/>
    </source>
</evidence>
<dbReference type="SUPFAM" id="SSF158472">
    <property type="entry name" value="HAMP domain-like"/>
    <property type="match status" value="1"/>
</dbReference>
<feature type="compositionally biased region" description="Polar residues" evidence="4">
    <location>
        <begin position="584"/>
        <end position="594"/>
    </location>
</feature>
<dbReference type="CDD" id="cd06225">
    <property type="entry name" value="HAMP"/>
    <property type="match status" value="1"/>
</dbReference>
<name>A0ABT0BGY3_9SPHN</name>
<evidence type="ECO:0000256" key="2">
    <source>
        <dbReference type="ARBA" id="ARBA00029447"/>
    </source>
</evidence>
<feature type="region of interest" description="Disordered" evidence="4">
    <location>
        <begin position="577"/>
        <end position="599"/>
    </location>
</feature>
<evidence type="ECO:0000256" key="4">
    <source>
        <dbReference type="SAM" id="MobiDB-lite"/>
    </source>
</evidence>
<evidence type="ECO:0000256" key="3">
    <source>
        <dbReference type="PROSITE-ProRule" id="PRU00284"/>
    </source>
</evidence>